<name>A0A2H9UMT9_9GAMM</name>
<proteinExistence type="predicted"/>
<gene>
    <name evidence="1" type="ORF">CU320_04960</name>
</gene>
<reference evidence="1 2" key="1">
    <citation type="submission" date="2017-11" db="EMBL/GenBank/DDBJ databases">
        <authorList>
            <person name="Han C.G."/>
        </authorList>
    </citation>
    <scope>NUCLEOTIDE SEQUENCE [LARGE SCALE GENOMIC DNA]</scope>
    <source>
        <strain evidence="1 2">ANC 5347</strain>
    </source>
</reference>
<reference evidence="1 2" key="2">
    <citation type="submission" date="2017-12" db="EMBL/GenBank/DDBJ databases">
        <title>Revising the taxonomy of the Acinetobacter lwoffii group: the description of Acinetobacter pseudolwoffii sp. nov. and emended description of Acinetobacter lwoffii.</title>
        <authorList>
            <person name="Nemec A."/>
        </authorList>
    </citation>
    <scope>NUCLEOTIDE SEQUENCE [LARGE SCALE GENOMIC DNA]</scope>
    <source>
        <strain evidence="1 2">ANC 5347</strain>
    </source>
</reference>
<evidence type="ECO:0000313" key="2">
    <source>
        <dbReference type="Proteomes" id="UP000242351"/>
    </source>
</evidence>
<dbReference type="Proteomes" id="UP000242351">
    <property type="component" value="Unassembled WGS sequence"/>
</dbReference>
<sequence length="116" mass="13675">MPHYLEFDAFDNPMQLSKVGNWVITFLSPAEELELVQLAITYVLPRQLSDSLQPRRVVIQKSPIEYYWLIQAIECFDSNTRQEISLSPEHITAQQTLKQILQEFEKYDVNVQLKYI</sequence>
<dbReference type="EMBL" id="PGOZ01000004">
    <property type="protein sequence ID" value="PJI33001.1"/>
    <property type="molecule type" value="Genomic_DNA"/>
</dbReference>
<protein>
    <submittedName>
        <fullName evidence="1">Uncharacterized protein</fullName>
    </submittedName>
</protein>
<dbReference type="AlphaFoldDB" id="A0A2H9UMT9"/>
<accession>A0A2H9UMT9</accession>
<evidence type="ECO:0000313" key="1">
    <source>
        <dbReference type="EMBL" id="PJI33001.1"/>
    </source>
</evidence>
<organism evidence="1 2">
    <name type="scientific">Acinetobacter pseudolwoffii</name>
    <dbReference type="NCBI Taxonomy" id="2053287"/>
    <lineage>
        <taxon>Bacteria</taxon>
        <taxon>Pseudomonadati</taxon>
        <taxon>Pseudomonadota</taxon>
        <taxon>Gammaproteobacteria</taxon>
        <taxon>Moraxellales</taxon>
        <taxon>Moraxellaceae</taxon>
        <taxon>Acinetobacter</taxon>
    </lineage>
</organism>
<comment type="caution">
    <text evidence="1">The sequence shown here is derived from an EMBL/GenBank/DDBJ whole genome shotgun (WGS) entry which is preliminary data.</text>
</comment>
<dbReference type="RefSeq" id="WP_005097506.1">
    <property type="nucleotide sequence ID" value="NZ_CP084300.1"/>
</dbReference>